<keyword evidence="3" id="KW-1185">Reference proteome</keyword>
<comment type="caution">
    <text evidence="2">The sequence shown here is derived from an EMBL/GenBank/DDBJ whole genome shotgun (WGS) entry which is preliminary data.</text>
</comment>
<sequence>MLVLPPVGIPLAELGVRLNFDFNPVTRYIRRLRYQAQAGSGLFDFPADEADEVMKLLDTMSAGAADQRQTQGAAATSPAPSTSWGHRSAASTGTAPSQRRADEPPPAGRLPH</sequence>
<dbReference type="AlphaFoldDB" id="A0A6A4WBL1"/>
<name>A0A6A4WBL1_AMPAM</name>
<feature type="region of interest" description="Disordered" evidence="1">
    <location>
        <begin position="61"/>
        <end position="112"/>
    </location>
</feature>
<evidence type="ECO:0000313" key="2">
    <source>
        <dbReference type="EMBL" id="KAF0303373.1"/>
    </source>
</evidence>
<evidence type="ECO:0000256" key="1">
    <source>
        <dbReference type="SAM" id="MobiDB-lite"/>
    </source>
</evidence>
<feature type="compositionally biased region" description="Low complexity" evidence="1">
    <location>
        <begin position="73"/>
        <end position="83"/>
    </location>
</feature>
<evidence type="ECO:0000313" key="3">
    <source>
        <dbReference type="Proteomes" id="UP000440578"/>
    </source>
</evidence>
<organism evidence="2 3">
    <name type="scientific">Amphibalanus amphitrite</name>
    <name type="common">Striped barnacle</name>
    <name type="synonym">Balanus amphitrite</name>
    <dbReference type="NCBI Taxonomy" id="1232801"/>
    <lineage>
        <taxon>Eukaryota</taxon>
        <taxon>Metazoa</taxon>
        <taxon>Ecdysozoa</taxon>
        <taxon>Arthropoda</taxon>
        <taxon>Crustacea</taxon>
        <taxon>Multicrustacea</taxon>
        <taxon>Cirripedia</taxon>
        <taxon>Thoracica</taxon>
        <taxon>Thoracicalcarea</taxon>
        <taxon>Balanomorpha</taxon>
        <taxon>Balanoidea</taxon>
        <taxon>Balanidae</taxon>
        <taxon>Amphibalaninae</taxon>
        <taxon>Amphibalanus</taxon>
    </lineage>
</organism>
<reference evidence="2 3" key="1">
    <citation type="submission" date="2019-07" db="EMBL/GenBank/DDBJ databases">
        <title>Draft genome assembly of a fouling barnacle, Amphibalanus amphitrite (Darwin, 1854): The first reference genome for Thecostraca.</title>
        <authorList>
            <person name="Kim W."/>
        </authorList>
    </citation>
    <scope>NUCLEOTIDE SEQUENCE [LARGE SCALE GENOMIC DNA]</scope>
    <source>
        <strain evidence="2">SNU_AA5</strain>
        <tissue evidence="2">Soma without cirri and trophi</tissue>
    </source>
</reference>
<accession>A0A6A4WBL1</accession>
<dbReference type="OrthoDB" id="6400536at2759"/>
<dbReference type="Proteomes" id="UP000440578">
    <property type="component" value="Unassembled WGS sequence"/>
</dbReference>
<gene>
    <name evidence="2" type="ORF">FJT64_024610</name>
</gene>
<protein>
    <submittedName>
        <fullName evidence="2">Uncharacterized protein</fullName>
    </submittedName>
</protein>
<dbReference type="EMBL" id="VIIS01000949">
    <property type="protein sequence ID" value="KAF0303373.1"/>
    <property type="molecule type" value="Genomic_DNA"/>
</dbReference>
<proteinExistence type="predicted"/>